<feature type="transmembrane region" description="Helical" evidence="2">
    <location>
        <begin position="131"/>
        <end position="154"/>
    </location>
</feature>
<gene>
    <name evidence="3" type="ORF">FB558_6461</name>
</gene>
<reference evidence="3 4" key="1">
    <citation type="submission" date="2019-06" db="EMBL/GenBank/DDBJ databases">
        <title>Sequencing the genomes of 1000 actinobacteria strains.</title>
        <authorList>
            <person name="Klenk H.-P."/>
        </authorList>
    </citation>
    <scope>NUCLEOTIDE SEQUENCE [LARGE SCALE GENOMIC DNA]</scope>
    <source>
        <strain evidence="3 4">DSM 45301</strain>
    </source>
</reference>
<name>A0A543DA76_9PSEU</name>
<dbReference type="InterPro" id="IPR024244">
    <property type="entry name" value="DUF2537"/>
</dbReference>
<feature type="transmembrane region" description="Helical" evidence="2">
    <location>
        <begin position="103"/>
        <end position="124"/>
    </location>
</feature>
<keyword evidence="4" id="KW-1185">Reference proteome</keyword>
<organism evidence="3 4">
    <name type="scientific">Pseudonocardia kunmingensis</name>
    <dbReference type="NCBI Taxonomy" id="630975"/>
    <lineage>
        <taxon>Bacteria</taxon>
        <taxon>Bacillati</taxon>
        <taxon>Actinomycetota</taxon>
        <taxon>Actinomycetes</taxon>
        <taxon>Pseudonocardiales</taxon>
        <taxon>Pseudonocardiaceae</taxon>
        <taxon>Pseudonocardia</taxon>
    </lineage>
</organism>
<dbReference type="RefSeq" id="WP_142059923.1">
    <property type="nucleotide sequence ID" value="NZ_VFPA01000004.1"/>
</dbReference>
<protein>
    <submittedName>
        <fullName evidence="3">Uncharacterized protein DUF2537</fullName>
    </submittedName>
</protein>
<dbReference type="Proteomes" id="UP000315677">
    <property type="component" value="Unassembled WGS sequence"/>
</dbReference>
<feature type="region of interest" description="Disordered" evidence="1">
    <location>
        <begin position="1"/>
        <end position="22"/>
    </location>
</feature>
<keyword evidence="2" id="KW-0472">Membrane</keyword>
<evidence type="ECO:0000256" key="2">
    <source>
        <dbReference type="SAM" id="Phobius"/>
    </source>
</evidence>
<keyword evidence="2" id="KW-1133">Transmembrane helix</keyword>
<sequence>MELASGGRVLLGERRAGDPPLPSELEDALREWAAFAVTVSAGGPAERDLLQRRGRQLAVRVADALGRPVTYTDPVTGRVESVPAHPSGPIPRVDPDPPGPTPWATGLAVSAFTAVLVAVGDVALSWAFADAFGLLWMPANVLVALGLAPSLHLLRQVPFWRWPAMGAAVGLGVAWVVLLFGLLGD</sequence>
<feature type="region of interest" description="Disordered" evidence="1">
    <location>
        <begin position="76"/>
        <end position="98"/>
    </location>
</feature>
<dbReference type="EMBL" id="VFPA01000004">
    <property type="protein sequence ID" value="TQM06216.1"/>
    <property type="molecule type" value="Genomic_DNA"/>
</dbReference>
<evidence type="ECO:0000313" key="4">
    <source>
        <dbReference type="Proteomes" id="UP000315677"/>
    </source>
</evidence>
<comment type="caution">
    <text evidence="3">The sequence shown here is derived from an EMBL/GenBank/DDBJ whole genome shotgun (WGS) entry which is preliminary data.</text>
</comment>
<evidence type="ECO:0000256" key="1">
    <source>
        <dbReference type="SAM" id="MobiDB-lite"/>
    </source>
</evidence>
<dbReference type="OrthoDB" id="3573230at2"/>
<dbReference type="Pfam" id="PF10801">
    <property type="entry name" value="DUF2537"/>
    <property type="match status" value="1"/>
</dbReference>
<feature type="transmembrane region" description="Helical" evidence="2">
    <location>
        <begin position="160"/>
        <end position="183"/>
    </location>
</feature>
<evidence type="ECO:0000313" key="3">
    <source>
        <dbReference type="EMBL" id="TQM06216.1"/>
    </source>
</evidence>
<accession>A0A543DA76</accession>
<keyword evidence="2" id="KW-0812">Transmembrane</keyword>
<proteinExistence type="predicted"/>
<dbReference type="AlphaFoldDB" id="A0A543DA76"/>